<feature type="compositionally biased region" description="Low complexity" evidence="1">
    <location>
        <begin position="541"/>
        <end position="550"/>
    </location>
</feature>
<protein>
    <submittedName>
        <fullName evidence="2">Uncharacterized protein</fullName>
    </submittedName>
</protein>
<feature type="compositionally biased region" description="Basic and acidic residues" evidence="1">
    <location>
        <begin position="94"/>
        <end position="104"/>
    </location>
</feature>
<comment type="caution">
    <text evidence="2">The sequence shown here is derived from an EMBL/GenBank/DDBJ whole genome shotgun (WGS) entry which is preliminary data.</text>
</comment>
<sequence length="622" mass="68632">MPGNGRRVPQVAEMEDYDSDDSSAKPGTRVRATRKTPTSVRPAQRRDTASDSGYSSHSGAANVAAQTQAVVSGSSSARQPAPASSSRSKPVIHTTDRQPDKAIDQSRPSYVSRPSNTERRYTLPQQTQQEYAQKYAAWAAQYPEAAAKHQRQMQQQQQQHMVQQAQAAPAPVMSNVTSQPRPGATSTSQRARPMSIHGYGIPSAPNTAPYGPPPSPSAYQNNLAAYYQQYQQQQYQQPSTYLSSTPPTQIMTAYPVQSPVANSPTSPQYGAMPTVQQKYAHYSARQANPNVSGLTYDLSKVSMTSQPTLTRTMSARQTSGSYMPGTFPEQEAVESESDSEESEPDYSEDERQRARNHKRDSKLMPPPSRRPSIHTRSTAPVNVPSRSSRQSIQRAPRSDTYVDYPSSSEQFDSDRTARAAVGRTRTESSFSSRSRRPSISTTASSGRTKATTVSEGSGTRKVMIEDKDGRRRTAYLSQDQQDDLARRYERERREDEERREVIEAYQQKVRGPLPTELTADNIRKAAKRTSGSHVSRDSRKTSSSKASRSDGILIQAGDTVLHVHGEANIEMHPGEDGGPAVFKIGNSRSGRDSAYYGSSKSGSRLSKRKESNRQVDEYEEAL</sequence>
<organism evidence="2 3">
    <name type="scientific">Oleoguttula mirabilis</name>
    <dbReference type="NCBI Taxonomy" id="1507867"/>
    <lineage>
        <taxon>Eukaryota</taxon>
        <taxon>Fungi</taxon>
        <taxon>Dikarya</taxon>
        <taxon>Ascomycota</taxon>
        <taxon>Pezizomycotina</taxon>
        <taxon>Dothideomycetes</taxon>
        <taxon>Dothideomycetidae</taxon>
        <taxon>Mycosphaerellales</taxon>
        <taxon>Teratosphaeriaceae</taxon>
        <taxon>Oleoguttula</taxon>
    </lineage>
</organism>
<gene>
    <name evidence="2" type="ORF">LTR36_009787</name>
</gene>
<feature type="compositionally biased region" description="Basic and acidic residues" evidence="1">
    <location>
        <begin position="462"/>
        <end position="471"/>
    </location>
</feature>
<feature type="region of interest" description="Disordered" evidence="1">
    <location>
        <begin position="149"/>
        <end position="222"/>
    </location>
</feature>
<dbReference type="EMBL" id="JAVFHQ010000074">
    <property type="protein sequence ID" value="KAK4540122.1"/>
    <property type="molecule type" value="Genomic_DNA"/>
</dbReference>
<feature type="compositionally biased region" description="Polar residues" evidence="1">
    <location>
        <begin position="446"/>
        <end position="457"/>
    </location>
</feature>
<proteinExistence type="predicted"/>
<feature type="compositionally biased region" description="Acidic residues" evidence="1">
    <location>
        <begin position="331"/>
        <end position="348"/>
    </location>
</feature>
<dbReference type="Proteomes" id="UP001324427">
    <property type="component" value="Unassembled WGS sequence"/>
</dbReference>
<feature type="compositionally biased region" description="Polar residues" evidence="1">
    <location>
        <begin position="374"/>
        <end position="393"/>
    </location>
</feature>
<dbReference type="AlphaFoldDB" id="A0AAV9J553"/>
<accession>A0AAV9J553</accession>
<feature type="region of interest" description="Disordered" evidence="1">
    <location>
        <begin position="306"/>
        <end position="553"/>
    </location>
</feature>
<evidence type="ECO:0000313" key="2">
    <source>
        <dbReference type="EMBL" id="KAK4540122.1"/>
    </source>
</evidence>
<keyword evidence="3" id="KW-1185">Reference proteome</keyword>
<evidence type="ECO:0000313" key="3">
    <source>
        <dbReference type="Proteomes" id="UP001324427"/>
    </source>
</evidence>
<feature type="region of interest" description="Disordered" evidence="1">
    <location>
        <begin position="569"/>
        <end position="622"/>
    </location>
</feature>
<feature type="compositionally biased region" description="Low complexity" evidence="1">
    <location>
        <begin position="418"/>
        <end position="445"/>
    </location>
</feature>
<feature type="compositionally biased region" description="Low complexity" evidence="1">
    <location>
        <begin position="60"/>
        <end position="88"/>
    </location>
</feature>
<evidence type="ECO:0000256" key="1">
    <source>
        <dbReference type="SAM" id="MobiDB-lite"/>
    </source>
</evidence>
<feature type="region of interest" description="Disordered" evidence="1">
    <location>
        <begin position="1"/>
        <end position="128"/>
    </location>
</feature>
<feature type="compositionally biased region" description="Polar residues" evidence="1">
    <location>
        <begin position="50"/>
        <end position="59"/>
    </location>
</feature>
<feature type="compositionally biased region" description="Basic and acidic residues" evidence="1">
    <location>
        <begin position="483"/>
        <end position="502"/>
    </location>
</feature>
<feature type="compositionally biased region" description="Polar residues" evidence="1">
    <location>
        <begin position="174"/>
        <end position="190"/>
    </location>
</feature>
<name>A0AAV9J553_9PEZI</name>
<feature type="compositionally biased region" description="Low complexity" evidence="1">
    <location>
        <begin position="152"/>
        <end position="172"/>
    </location>
</feature>
<feature type="compositionally biased region" description="Polar residues" evidence="1">
    <location>
        <begin position="306"/>
        <end position="321"/>
    </location>
</feature>
<feature type="compositionally biased region" description="Polar residues" evidence="1">
    <location>
        <begin position="106"/>
        <end position="115"/>
    </location>
</feature>
<reference evidence="2 3" key="1">
    <citation type="submission" date="2021-11" db="EMBL/GenBank/DDBJ databases">
        <title>Black yeast isolated from Biological Soil Crust.</title>
        <authorList>
            <person name="Kurbessoian T."/>
        </authorList>
    </citation>
    <scope>NUCLEOTIDE SEQUENCE [LARGE SCALE GENOMIC DNA]</scope>
    <source>
        <strain evidence="2 3">CCFEE 5522</strain>
    </source>
</reference>